<name>A0A364JYL2_9HYPH</name>
<comment type="caution">
    <text evidence="1">The sequence shown here is derived from an EMBL/GenBank/DDBJ whole genome shotgun (WGS) entry which is preliminary data.</text>
</comment>
<dbReference type="Pfam" id="PF11306">
    <property type="entry name" value="DUF3108"/>
    <property type="match status" value="1"/>
</dbReference>
<evidence type="ECO:0000313" key="1">
    <source>
        <dbReference type="EMBL" id="RAK33783.1"/>
    </source>
</evidence>
<sequence>MIRRLRFSWTLSRLIGKQSRLTRTRAAGWRCVLLLLAVIAASGSAMGIAQADAVYRTEYEISIFGLSLARAAIETTVKGRNYSVNGRFMTSGLARIFDDTDGTVFVTGRSVMGRAVPSSFDLAYKHGRKNKSTKIRFAGGNVIDVKNVPAIKKRAPWITVTPGDLLNVNDPITALMISADQIGSVCNRTLNVFDGQTRADIKLAFSGTRSFTTRGFTGESVICSAGFVPLAGYQEGKKAINYLRDKSKISISFASMGDSGIYGPVLATIGTQLGTLKIQATRFEQVK</sequence>
<proteinExistence type="predicted"/>
<evidence type="ECO:0000313" key="2">
    <source>
        <dbReference type="Proteomes" id="UP000249453"/>
    </source>
</evidence>
<dbReference type="AlphaFoldDB" id="A0A364JYL2"/>
<accession>A0A364JYL2</accession>
<gene>
    <name evidence="1" type="ORF">C7374_101106</name>
</gene>
<keyword evidence="2" id="KW-1185">Reference proteome</keyword>
<reference evidence="1 2" key="1">
    <citation type="submission" date="2018-06" db="EMBL/GenBank/DDBJ databases">
        <title>Genomic Encyclopedia of Type Strains, Phase IV (KMG-IV): sequencing the most valuable type-strain genomes for metagenomic binning, comparative biology and taxonomic classification.</title>
        <authorList>
            <person name="Goeker M."/>
        </authorList>
    </citation>
    <scope>NUCLEOTIDE SEQUENCE [LARGE SCALE GENOMIC DNA]</scope>
    <source>
        <strain evidence="1 2">DSM 26720</strain>
    </source>
</reference>
<organism evidence="1 2">
    <name type="scientific">Falsochrobactrum ovis</name>
    <dbReference type="NCBI Taxonomy" id="1293442"/>
    <lineage>
        <taxon>Bacteria</taxon>
        <taxon>Pseudomonadati</taxon>
        <taxon>Pseudomonadota</taxon>
        <taxon>Alphaproteobacteria</taxon>
        <taxon>Hyphomicrobiales</taxon>
        <taxon>Brucellaceae</taxon>
        <taxon>Falsochrobactrum</taxon>
    </lineage>
</organism>
<protein>
    <submittedName>
        <fullName evidence="1">Uncharacterized protein DUF3108</fullName>
    </submittedName>
</protein>
<dbReference type="InterPro" id="IPR021457">
    <property type="entry name" value="DUF3108"/>
</dbReference>
<dbReference type="EMBL" id="QLMK01000001">
    <property type="protein sequence ID" value="RAK33783.1"/>
    <property type="molecule type" value="Genomic_DNA"/>
</dbReference>
<dbReference type="Proteomes" id="UP000249453">
    <property type="component" value="Unassembled WGS sequence"/>
</dbReference>